<name>A0A7I7QFF6_9MYCO</name>
<dbReference type="InterPro" id="IPR045324">
    <property type="entry name" value="Small_multidrug_res"/>
</dbReference>
<evidence type="ECO:0000256" key="3">
    <source>
        <dbReference type="ARBA" id="ARBA00022448"/>
    </source>
</evidence>
<keyword evidence="5 11" id="KW-0812">Transmembrane</keyword>
<reference evidence="13 14" key="1">
    <citation type="journal article" date="2019" name="Emerg. Microbes Infect.">
        <title>Comprehensive subspecies identification of 175 nontuberculous mycobacteria species based on 7547 genomic profiles.</title>
        <authorList>
            <person name="Matsumoto Y."/>
            <person name="Kinjo T."/>
            <person name="Motooka D."/>
            <person name="Nabeya D."/>
            <person name="Jung N."/>
            <person name="Uechi K."/>
            <person name="Horii T."/>
            <person name="Iida T."/>
            <person name="Fujita J."/>
            <person name="Nakamura S."/>
        </authorList>
    </citation>
    <scope>NUCLEOTIDE SEQUENCE [LARGE SCALE GENOMIC DNA]</scope>
    <source>
        <strain evidence="13 14">JCM 17783</strain>
    </source>
</reference>
<evidence type="ECO:0000256" key="5">
    <source>
        <dbReference type="ARBA" id="ARBA00022692"/>
    </source>
</evidence>
<dbReference type="GO" id="GO:0046677">
    <property type="term" value="P:response to antibiotic"/>
    <property type="evidence" value="ECO:0007669"/>
    <property type="project" value="UniProtKB-KW"/>
</dbReference>
<evidence type="ECO:0000256" key="6">
    <source>
        <dbReference type="ARBA" id="ARBA00022989"/>
    </source>
</evidence>
<dbReference type="Gene3D" id="1.10.3730.20">
    <property type="match status" value="1"/>
</dbReference>
<comment type="similarity">
    <text evidence="2">Belongs to the drug/metabolite transporter (DMT) superfamily. Small multidrug resistance (SMR) (TC 2.A.7.1) family. Mmr subfamily.</text>
</comment>
<dbReference type="GO" id="GO:0022857">
    <property type="term" value="F:transmembrane transporter activity"/>
    <property type="evidence" value="ECO:0007669"/>
    <property type="project" value="InterPro"/>
</dbReference>
<evidence type="ECO:0000256" key="10">
    <source>
        <dbReference type="ARBA" id="ARBA00072627"/>
    </source>
</evidence>
<evidence type="ECO:0000256" key="1">
    <source>
        <dbReference type="ARBA" id="ARBA00004651"/>
    </source>
</evidence>
<dbReference type="PANTHER" id="PTHR30561:SF1">
    <property type="entry name" value="MULTIDRUG TRANSPORTER EMRE"/>
    <property type="match status" value="1"/>
</dbReference>
<dbReference type="EMBL" id="AP022587">
    <property type="protein sequence ID" value="BBY24686.1"/>
    <property type="molecule type" value="Genomic_DNA"/>
</dbReference>
<dbReference type="AlphaFoldDB" id="A0A7I7QFF6"/>
<dbReference type="InterPro" id="IPR037185">
    <property type="entry name" value="EmrE-like"/>
</dbReference>
<organism evidence="13 14">
    <name type="scientific">Mycobacterium stomatepiae</name>
    <dbReference type="NCBI Taxonomy" id="470076"/>
    <lineage>
        <taxon>Bacteria</taxon>
        <taxon>Bacillati</taxon>
        <taxon>Actinomycetota</taxon>
        <taxon>Actinomycetes</taxon>
        <taxon>Mycobacteriales</taxon>
        <taxon>Mycobacteriaceae</taxon>
        <taxon>Mycobacterium</taxon>
        <taxon>Mycobacterium simiae complex</taxon>
    </lineage>
</organism>
<gene>
    <name evidence="13" type="primary">mmr_2</name>
    <name evidence="13" type="ORF">MSTO_48910</name>
</gene>
<evidence type="ECO:0000256" key="8">
    <source>
        <dbReference type="ARBA" id="ARBA00023251"/>
    </source>
</evidence>
<evidence type="ECO:0000256" key="11">
    <source>
        <dbReference type="RuleBase" id="RU003942"/>
    </source>
</evidence>
<feature type="transmembrane region" description="Helical" evidence="12">
    <location>
        <begin position="85"/>
        <end position="103"/>
    </location>
</feature>
<evidence type="ECO:0000256" key="7">
    <source>
        <dbReference type="ARBA" id="ARBA00023136"/>
    </source>
</evidence>
<feature type="transmembrane region" description="Helical" evidence="12">
    <location>
        <begin position="58"/>
        <end position="79"/>
    </location>
</feature>
<keyword evidence="14" id="KW-1185">Reference proteome</keyword>
<dbReference type="Proteomes" id="UP000467130">
    <property type="component" value="Chromosome"/>
</dbReference>
<dbReference type="PANTHER" id="PTHR30561">
    <property type="entry name" value="SMR FAMILY PROTON-DEPENDENT DRUG EFFLUX TRANSPORTER SUGE"/>
    <property type="match status" value="1"/>
</dbReference>
<dbReference type="GO" id="GO:0005886">
    <property type="term" value="C:plasma membrane"/>
    <property type="evidence" value="ECO:0007669"/>
    <property type="project" value="UniProtKB-SubCell"/>
</dbReference>
<keyword evidence="3" id="KW-0813">Transport</keyword>
<dbReference type="InterPro" id="IPR000390">
    <property type="entry name" value="Small_drug/metabolite_transptr"/>
</dbReference>
<evidence type="ECO:0000256" key="12">
    <source>
        <dbReference type="SAM" id="Phobius"/>
    </source>
</evidence>
<dbReference type="FunFam" id="1.10.3730.20:FF:000001">
    <property type="entry name" value="Quaternary ammonium compound resistance transporter SugE"/>
    <property type="match status" value="1"/>
</dbReference>
<comment type="subcellular location">
    <subcellularLocation>
        <location evidence="1 11">Cell membrane</location>
        <topology evidence="1 11">Multi-pass membrane protein</topology>
    </subcellularLocation>
</comment>
<evidence type="ECO:0000313" key="13">
    <source>
        <dbReference type="EMBL" id="BBY24686.1"/>
    </source>
</evidence>
<keyword evidence="8" id="KW-0046">Antibiotic resistance</keyword>
<proteinExistence type="inferred from homology"/>
<accession>A0A7I7QFF6</accession>
<feature type="transmembrane region" description="Helical" evidence="12">
    <location>
        <begin position="26"/>
        <end position="46"/>
    </location>
</feature>
<dbReference type="RefSeq" id="WP_163794923.1">
    <property type="nucleotide sequence ID" value="NZ_AP022587.1"/>
</dbReference>
<evidence type="ECO:0000256" key="9">
    <source>
        <dbReference type="ARBA" id="ARBA00071110"/>
    </source>
</evidence>
<dbReference type="Pfam" id="PF00893">
    <property type="entry name" value="Multi_Drug_Res"/>
    <property type="match status" value="1"/>
</dbReference>
<evidence type="ECO:0000256" key="4">
    <source>
        <dbReference type="ARBA" id="ARBA00022475"/>
    </source>
</evidence>
<keyword evidence="7 12" id="KW-0472">Membrane</keyword>
<dbReference type="KEGG" id="msto:MSTO_48910"/>
<dbReference type="SUPFAM" id="SSF103481">
    <property type="entry name" value="Multidrug resistance efflux transporter EmrE"/>
    <property type="match status" value="1"/>
</dbReference>
<keyword evidence="4" id="KW-1003">Cell membrane</keyword>
<protein>
    <recommendedName>
        <fullName evidence="10">Multidrug resistance protein Mmr</fullName>
    </recommendedName>
    <alternativeName>
        <fullName evidence="9">Multidrug resistance protein mmr</fullName>
    </alternativeName>
</protein>
<evidence type="ECO:0000313" key="14">
    <source>
        <dbReference type="Proteomes" id="UP000467130"/>
    </source>
</evidence>
<sequence>MALVFLLCAIFAEVVATSLLKSTEGFARLWPSLAVAAGYAGSFWLMSLSISRGMQVDVSYALWSAIGTAGITVVATLFLDSPVSTAKVVGITLIIAGVVTMNLSGDH</sequence>
<evidence type="ECO:0000256" key="2">
    <source>
        <dbReference type="ARBA" id="ARBA00007822"/>
    </source>
</evidence>
<keyword evidence="6 12" id="KW-1133">Transmembrane helix</keyword>